<name>A0A176VJU3_MARPO</name>
<evidence type="ECO:0000313" key="2">
    <source>
        <dbReference type="EMBL" id="OAE21150.1"/>
    </source>
</evidence>
<accession>A0A176VJU3</accession>
<evidence type="ECO:0000313" key="3">
    <source>
        <dbReference type="Proteomes" id="UP000077202"/>
    </source>
</evidence>
<protein>
    <submittedName>
        <fullName evidence="2">Uncharacterized protein</fullName>
    </submittedName>
</protein>
<comment type="caution">
    <text evidence="2">The sequence shown here is derived from an EMBL/GenBank/DDBJ whole genome shotgun (WGS) entry which is preliminary data.</text>
</comment>
<dbReference type="AlphaFoldDB" id="A0A176VJU3"/>
<feature type="region of interest" description="Disordered" evidence="1">
    <location>
        <begin position="1"/>
        <end position="30"/>
    </location>
</feature>
<proteinExistence type="predicted"/>
<gene>
    <name evidence="2" type="ORF">AXG93_872s1190</name>
</gene>
<dbReference type="EMBL" id="LVLJ01003524">
    <property type="protein sequence ID" value="OAE21150.1"/>
    <property type="molecule type" value="Genomic_DNA"/>
</dbReference>
<keyword evidence="3" id="KW-1185">Reference proteome</keyword>
<organism evidence="2 3">
    <name type="scientific">Marchantia polymorpha subsp. ruderalis</name>
    <dbReference type="NCBI Taxonomy" id="1480154"/>
    <lineage>
        <taxon>Eukaryota</taxon>
        <taxon>Viridiplantae</taxon>
        <taxon>Streptophyta</taxon>
        <taxon>Embryophyta</taxon>
        <taxon>Marchantiophyta</taxon>
        <taxon>Marchantiopsida</taxon>
        <taxon>Marchantiidae</taxon>
        <taxon>Marchantiales</taxon>
        <taxon>Marchantiaceae</taxon>
        <taxon>Marchantia</taxon>
    </lineage>
</organism>
<reference evidence="2" key="1">
    <citation type="submission" date="2016-03" db="EMBL/GenBank/DDBJ databases">
        <title>Mechanisms controlling the formation of the plant cell surface in tip-growing cells are functionally conserved among land plants.</title>
        <authorList>
            <person name="Honkanen S."/>
            <person name="Jones V.A."/>
            <person name="Morieri G."/>
            <person name="Champion C."/>
            <person name="Hetherington A.J."/>
            <person name="Kelly S."/>
            <person name="Saint-Marcoux D."/>
            <person name="Proust H."/>
            <person name="Prescott H."/>
            <person name="Dolan L."/>
        </authorList>
    </citation>
    <scope>NUCLEOTIDE SEQUENCE [LARGE SCALE GENOMIC DNA]</scope>
    <source>
        <tissue evidence="2">Whole gametophyte</tissue>
    </source>
</reference>
<evidence type="ECO:0000256" key="1">
    <source>
        <dbReference type="SAM" id="MobiDB-lite"/>
    </source>
</evidence>
<dbReference type="Proteomes" id="UP000077202">
    <property type="component" value="Unassembled WGS sequence"/>
</dbReference>
<sequence>MGKAWMRDGAPGGPDAMWSDGLGPVSSEERQGLLRGEQGYSVHRGLSQFERIDRSLVPQVQGDTRWTCGMFPWLGLGLGLGLGGFEHNGNSRGVGVGQYTGRTHLRRFQRTIALDSSPTREYSPEQALTDADAHVLFRMRCARIDDVREKADDAAAAVGCALLTPTASGSIRAPPAISSRIKASSFSGPWPCGYDLQTRIHALPSLDRDHAHVIETTSSKPACKRDVANLGHLQLQQLKNVRC</sequence>